<evidence type="ECO:0000313" key="3">
    <source>
        <dbReference type="Proteomes" id="UP000627934"/>
    </source>
</evidence>
<dbReference type="Proteomes" id="UP000627934">
    <property type="component" value="Unassembled WGS sequence"/>
</dbReference>
<dbReference type="EMBL" id="MDYX01000024">
    <property type="protein sequence ID" value="KAF9629183.1"/>
    <property type="molecule type" value="Genomic_DNA"/>
</dbReference>
<dbReference type="AlphaFoldDB" id="A0A8H7MA00"/>
<gene>
    <name evidence="2" type="ORF">BFW01_g10386</name>
</gene>
<protein>
    <submittedName>
        <fullName evidence="2">Uncharacterized protein</fullName>
    </submittedName>
</protein>
<comment type="caution">
    <text evidence="2">The sequence shown here is derived from an EMBL/GenBank/DDBJ whole genome shotgun (WGS) entry which is preliminary data.</text>
</comment>
<name>A0A8H7MA00_9PEZI</name>
<organism evidence="2 3">
    <name type="scientific">Lasiodiplodia theobromae</name>
    <dbReference type="NCBI Taxonomy" id="45133"/>
    <lineage>
        <taxon>Eukaryota</taxon>
        <taxon>Fungi</taxon>
        <taxon>Dikarya</taxon>
        <taxon>Ascomycota</taxon>
        <taxon>Pezizomycotina</taxon>
        <taxon>Dothideomycetes</taxon>
        <taxon>Dothideomycetes incertae sedis</taxon>
        <taxon>Botryosphaeriales</taxon>
        <taxon>Botryosphaeriaceae</taxon>
        <taxon>Lasiodiplodia</taxon>
    </lineage>
</organism>
<reference evidence="2" key="1">
    <citation type="submission" date="2016-08" db="EMBL/GenBank/DDBJ databases">
        <authorList>
            <person name="Yan J."/>
        </authorList>
    </citation>
    <scope>NUCLEOTIDE SEQUENCE</scope>
    <source>
        <strain evidence="2">CSS-01s</strain>
    </source>
</reference>
<sequence>MDAANVLSWLNDTSPPCVSDGIASVGPNETKHPHPHEAADSAQVPLSRKPTAELSSMTD</sequence>
<evidence type="ECO:0000313" key="2">
    <source>
        <dbReference type="EMBL" id="KAF9629183.1"/>
    </source>
</evidence>
<reference evidence="2" key="2">
    <citation type="journal article" date="2018" name="DNA Res.">
        <title>Comparative genome and transcriptome analyses reveal adaptations to opportunistic infections in woody plant degrading pathogens of Botryosphaeriaceae.</title>
        <authorList>
            <person name="Yan J.Y."/>
            <person name="Zhao W.S."/>
            <person name="Chen Z."/>
            <person name="Xing Q.K."/>
            <person name="Zhang W."/>
            <person name="Chethana K.W.T."/>
            <person name="Xue M.F."/>
            <person name="Xu J.P."/>
            <person name="Phillips A.J.L."/>
            <person name="Wang Y."/>
            <person name="Liu J.H."/>
            <person name="Liu M."/>
            <person name="Zhou Y."/>
            <person name="Jayawardena R.S."/>
            <person name="Manawasinghe I.S."/>
            <person name="Huang J.B."/>
            <person name="Qiao G.H."/>
            <person name="Fu C.Y."/>
            <person name="Guo F.F."/>
            <person name="Dissanayake A.J."/>
            <person name="Peng Y.L."/>
            <person name="Hyde K.D."/>
            <person name="Li X.H."/>
        </authorList>
    </citation>
    <scope>NUCLEOTIDE SEQUENCE</scope>
    <source>
        <strain evidence="2">CSS-01s</strain>
    </source>
</reference>
<feature type="region of interest" description="Disordered" evidence="1">
    <location>
        <begin position="1"/>
        <end position="59"/>
    </location>
</feature>
<proteinExistence type="predicted"/>
<feature type="compositionally biased region" description="Basic and acidic residues" evidence="1">
    <location>
        <begin position="29"/>
        <end position="39"/>
    </location>
</feature>
<evidence type="ECO:0000256" key="1">
    <source>
        <dbReference type="SAM" id="MobiDB-lite"/>
    </source>
</evidence>
<accession>A0A8H7MA00</accession>